<name>L1I4Q1_GUITC</name>
<dbReference type="RefSeq" id="XP_005817829.1">
    <property type="nucleotide sequence ID" value="XM_005817772.1"/>
</dbReference>
<sequence length="175" mass="19060">MQLLMCRGSSRTLCTIALLILLVDFPDKISAFQTGPVQAPGLRSSRRCSTTMNMKYELRYSMFDGDDGCVKVLAARTREQGQEDEDRGGQSSATAFASPTELKDSLADEVELVQEKDALTKVKDALTSIKIDEDLSQKGAAAVVVVLAVPAPVPSSSLHRLREQAECSCSREEME</sequence>
<keyword evidence="2" id="KW-0732">Signal</keyword>
<organism evidence="3">
    <name type="scientific">Guillardia theta (strain CCMP2712)</name>
    <name type="common">Cryptophyte</name>
    <dbReference type="NCBI Taxonomy" id="905079"/>
    <lineage>
        <taxon>Eukaryota</taxon>
        <taxon>Cryptophyceae</taxon>
        <taxon>Pyrenomonadales</taxon>
        <taxon>Geminigeraceae</taxon>
        <taxon>Guillardia</taxon>
    </lineage>
</organism>
<keyword evidence="5" id="KW-1185">Reference proteome</keyword>
<dbReference type="AlphaFoldDB" id="L1I4Q1"/>
<reference evidence="3 5" key="1">
    <citation type="journal article" date="2012" name="Nature">
        <title>Algal genomes reveal evolutionary mosaicism and the fate of nucleomorphs.</title>
        <authorList>
            <consortium name="DOE Joint Genome Institute"/>
            <person name="Curtis B.A."/>
            <person name="Tanifuji G."/>
            <person name="Burki F."/>
            <person name="Gruber A."/>
            <person name="Irimia M."/>
            <person name="Maruyama S."/>
            <person name="Arias M.C."/>
            <person name="Ball S.G."/>
            <person name="Gile G.H."/>
            <person name="Hirakawa Y."/>
            <person name="Hopkins J.F."/>
            <person name="Kuo A."/>
            <person name="Rensing S.A."/>
            <person name="Schmutz J."/>
            <person name="Symeonidi A."/>
            <person name="Elias M."/>
            <person name="Eveleigh R.J."/>
            <person name="Herman E.K."/>
            <person name="Klute M.J."/>
            <person name="Nakayama T."/>
            <person name="Obornik M."/>
            <person name="Reyes-Prieto A."/>
            <person name="Armbrust E.V."/>
            <person name="Aves S.J."/>
            <person name="Beiko R.G."/>
            <person name="Coutinho P."/>
            <person name="Dacks J.B."/>
            <person name="Durnford D.G."/>
            <person name="Fast N.M."/>
            <person name="Green B.R."/>
            <person name="Grisdale C.J."/>
            <person name="Hempel F."/>
            <person name="Henrissat B."/>
            <person name="Hoppner M.P."/>
            <person name="Ishida K."/>
            <person name="Kim E."/>
            <person name="Koreny L."/>
            <person name="Kroth P.G."/>
            <person name="Liu Y."/>
            <person name="Malik S.B."/>
            <person name="Maier U.G."/>
            <person name="McRose D."/>
            <person name="Mock T."/>
            <person name="Neilson J.A."/>
            <person name="Onodera N.T."/>
            <person name="Poole A.M."/>
            <person name="Pritham E.J."/>
            <person name="Richards T.A."/>
            <person name="Rocap G."/>
            <person name="Roy S.W."/>
            <person name="Sarai C."/>
            <person name="Schaack S."/>
            <person name="Shirato S."/>
            <person name="Slamovits C.H."/>
            <person name="Spencer D.F."/>
            <person name="Suzuki S."/>
            <person name="Worden A.Z."/>
            <person name="Zauner S."/>
            <person name="Barry K."/>
            <person name="Bell C."/>
            <person name="Bharti A.K."/>
            <person name="Crow J.A."/>
            <person name="Grimwood J."/>
            <person name="Kramer R."/>
            <person name="Lindquist E."/>
            <person name="Lucas S."/>
            <person name="Salamov A."/>
            <person name="McFadden G.I."/>
            <person name="Lane C.E."/>
            <person name="Keeling P.J."/>
            <person name="Gray M.W."/>
            <person name="Grigoriev I.V."/>
            <person name="Archibald J.M."/>
        </authorList>
    </citation>
    <scope>NUCLEOTIDE SEQUENCE</scope>
    <source>
        <strain evidence="3 5">CCMP2712</strain>
    </source>
</reference>
<protein>
    <submittedName>
        <fullName evidence="3 4">Uncharacterized protein</fullName>
    </submittedName>
</protein>
<accession>L1I4Q1</accession>
<dbReference type="Proteomes" id="UP000011087">
    <property type="component" value="Unassembled WGS sequence"/>
</dbReference>
<dbReference type="GeneID" id="17287568"/>
<evidence type="ECO:0000313" key="3">
    <source>
        <dbReference type="EMBL" id="EKX30849.1"/>
    </source>
</evidence>
<gene>
    <name evidence="3" type="ORF">GUITHDRAFT_149644</name>
</gene>
<feature type="non-terminal residue" evidence="3">
    <location>
        <position position="175"/>
    </location>
</feature>
<dbReference type="PaxDb" id="55529-EKX30849"/>
<evidence type="ECO:0000313" key="5">
    <source>
        <dbReference type="Proteomes" id="UP000011087"/>
    </source>
</evidence>
<feature type="chain" id="PRO_5008769615" evidence="2">
    <location>
        <begin position="32"/>
        <end position="175"/>
    </location>
</feature>
<feature type="signal peptide" evidence="2">
    <location>
        <begin position="1"/>
        <end position="31"/>
    </location>
</feature>
<reference evidence="4" key="3">
    <citation type="submission" date="2016-03" db="UniProtKB">
        <authorList>
            <consortium name="EnsemblProtists"/>
        </authorList>
    </citation>
    <scope>IDENTIFICATION</scope>
</reference>
<feature type="region of interest" description="Disordered" evidence="1">
    <location>
        <begin position="78"/>
        <end position="102"/>
    </location>
</feature>
<proteinExistence type="predicted"/>
<dbReference type="EMBL" id="JH993506">
    <property type="protein sequence ID" value="EKX30849.1"/>
    <property type="molecule type" value="Genomic_DNA"/>
</dbReference>
<dbReference type="EnsemblProtists" id="EKX30849">
    <property type="protein sequence ID" value="EKX30849"/>
    <property type="gene ID" value="GUITHDRAFT_149644"/>
</dbReference>
<evidence type="ECO:0000256" key="1">
    <source>
        <dbReference type="SAM" id="MobiDB-lite"/>
    </source>
</evidence>
<evidence type="ECO:0000256" key="2">
    <source>
        <dbReference type="SAM" id="SignalP"/>
    </source>
</evidence>
<evidence type="ECO:0000313" key="4">
    <source>
        <dbReference type="EnsemblProtists" id="EKX30849"/>
    </source>
</evidence>
<dbReference type="HOGENOM" id="CLU_1536527_0_0_1"/>
<dbReference type="KEGG" id="gtt:GUITHDRAFT_149644"/>
<reference evidence="5" key="2">
    <citation type="submission" date="2012-11" db="EMBL/GenBank/DDBJ databases">
        <authorList>
            <person name="Kuo A."/>
            <person name="Curtis B.A."/>
            <person name="Tanifuji G."/>
            <person name="Burki F."/>
            <person name="Gruber A."/>
            <person name="Irimia M."/>
            <person name="Maruyama S."/>
            <person name="Arias M.C."/>
            <person name="Ball S.G."/>
            <person name="Gile G.H."/>
            <person name="Hirakawa Y."/>
            <person name="Hopkins J.F."/>
            <person name="Rensing S.A."/>
            <person name="Schmutz J."/>
            <person name="Symeonidi A."/>
            <person name="Elias M."/>
            <person name="Eveleigh R.J."/>
            <person name="Herman E.K."/>
            <person name="Klute M.J."/>
            <person name="Nakayama T."/>
            <person name="Obornik M."/>
            <person name="Reyes-Prieto A."/>
            <person name="Armbrust E.V."/>
            <person name="Aves S.J."/>
            <person name="Beiko R.G."/>
            <person name="Coutinho P."/>
            <person name="Dacks J.B."/>
            <person name="Durnford D.G."/>
            <person name="Fast N.M."/>
            <person name="Green B.R."/>
            <person name="Grisdale C."/>
            <person name="Hempe F."/>
            <person name="Henrissat B."/>
            <person name="Hoppner M.P."/>
            <person name="Ishida K.-I."/>
            <person name="Kim E."/>
            <person name="Koreny L."/>
            <person name="Kroth P.G."/>
            <person name="Liu Y."/>
            <person name="Malik S.-B."/>
            <person name="Maier U.G."/>
            <person name="McRose D."/>
            <person name="Mock T."/>
            <person name="Neilson J.A."/>
            <person name="Onodera N.T."/>
            <person name="Poole A.M."/>
            <person name="Pritham E.J."/>
            <person name="Richards T.A."/>
            <person name="Rocap G."/>
            <person name="Roy S.W."/>
            <person name="Sarai C."/>
            <person name="Schaack S."/>
            <person name="Shirato S."/>
            <person name="Slamovits C.H."/>
            <person name="Spencer D.F."/>
            <person name="Suzuki S."/>
            <person name="Worden A.Z."/>
            <person name="Zauner S."/>
            <person name="Barry K."/>
            <person name="Bell C."/>
            <person name="Bharti A.K."/>
            <person name="Crow J.A."/>
            <person name="Grimwood J."/>
            <person name="Kramer R."/>
            <person name="Lindquist E."/>
            <person name="Lucas S."/>
            <person name="Salamov A."/>
            <person name="McFadden G.I."/>
            <person name="Lane C.E."/>
            <person name="Keeling P.J."/>
            <person name="Gray M.W."/>
            <person name="Grigoriev I.V."/>
            <person name="Archibald J.M."/>
        </authorList>
    </citation>
    <scope>NUCLEOTIDE SEQUENCE</scope>
    <source>
        <strain evidence="5">CCMP2712</strain>
    </source>
</reference>